<evidence type="ECO:0000313" key="3">
    <source>
        <dbReference type="Proteomes" id="UP000077684"/>
    </source>
</evidence>
<comment type="caution">
    <text evidence="2">The sequence shown here is derived from an EMBL/GenBank/DDBJ whole genome shotgun (WGS) entry which is preliminary data.</text>
</comment>
<organism evidence="2 3">
    <name type="scientific">Tilletia controversa</name>
    <name type="common">dwarf bunt fungus</name>
    <dbReference type="NCBI Taxonomy" id="13291"/>
    <lineage>
        <taxon>Eukaryota</taxon>
        <taxon>Fungi</taxon>
        <taxon>Dikarya</taxon>
        <taxon>Basidiomycota</taxon>
        <taxon>Ustilaginomycotina</taxon>
        <taxon>Exobasidiomycetes</taxon>
        <taxon>Tilletiales</taxon>
        <taxon>Tilletiaceae</taxon>
        <taxon>Tilletia</taxon>
    </lineage>
</organism>
<reference evidence="2" key="1">
    <citation type="submission" date="2016-04" db="EMBL/GenBank/DDBJ databases">
        <authorList>
            <person name="Nguyen H.D."/>
            <person name="Samba Siva P."/>
            <person name="Cullis J."/>
            <person name="Levesque C.A."/>
            <person name="Hambleton S."/>
        </authorList>
    </citation>
    <scope>NUCLEOTIDE SEQUENCE</scope>
    <source>
        <strain evidence="2">DAOMC 236426</strain>
    </source>
</reference>
<gene>
    <name evidence="2" type="ORF">A4X06_0g4244</name>
</gene>
<dbReference type="AlphaFoldDB" id="A0A8X7SX83"/>
<accession>A0A8X7SX83</accession>
<proteinExistence type="predicted"/>
<dbReference type="EMBL" id="LWDE02000435">
    <property type="protein sequence ID" value="KAE8247712.1"/>
    <property type="molecule type" value="Genomic_DNA"/>
</dbReference>
<name>A0A8X7SX83_9BASI</name>
<reference evidence="2" key="2">
    <citation type="journal article" date="2019" name="IMA Fungus">
        <title>Genome sequencing and comparison of five Tilletia species to identify candidate genes for the detection of regulated species infecting wheat.</title>
        <authorList>
            <person name="Nguyen H.D.T."/>
            <person name="Sultana T."/>
            <person name="Kesanakurti P."/>
            <person name="Hambleton S."/>
        </authorList>
    </citation>
    <scope>NUCLEOTIDE SEQUENCE</scope>
    <source>
        <strain evidence="2">DAOMC 236426</strain>
    </source>
</reference>
<keyword evidence="3" id="KW-1185">Reference proteome</keyword>
<sequence>MSPSADAGSSAVSSARIAVVSARNTSGELGAGARGSAMLGGTTTEGSKASWPSRERLEASCSAYVGVWRPSTDADHGSGSDDIGSRARCEPGCRMDPPREVSPSLETVPLSFLGTAAMRHSVAASQIGASGLEGFLGWSPSDQHQSSTEHAPTGAYGTARIRYRRLPYQRSGCTLTSRLKSGRLVALFKILGSALETGSPRQRRQPRRSVRHGLISRRTFARFC</sequence>
<dbReference type="Proteomes" id="UP000077684">
    <property type="component" value="Unassembled WGS sequence"/>
</dbReference>
<feature type="region of interest" description="Disordered" evidence="1">
    <location>
        <begin position="23"/>
        <end position="53"/>
    </location>
</feature>
<evidence type="ECO:0000313" key="2">
    <source>
        <dbReference type="EMBL" id="KAE8247712.1"/>
    </source>
</evidence>
<evidence type="ECO:0000256" key="1">
    <source>
        <dbReference type="SAM" id="MobiDB-lite"/>
    </source>
</evidence>
<protein>
    <submittedName>
        <fullName evidence="2">Uncharacterized protein</fullName>
    </submittedName>
</protein>